<feature type="domain" description="Protein kinase" evidence="13">
    <location>
        <begin position="42"/>
        <end position="299"/>
    </location>
</feature>
<dbReference type="Proteomes" id="UP001470230">
    <property type="component" value="Unassembled WGS sequence"/>
</dbReference>
<organism evidence="14 15">
    <name type="scientific">Tritrichomonas musculus</name>
    <dbReference type="NCBI Taxonomy" id="1915356"/>
    <lineage>
        <taxon>Eukaryota</taxon>
        <taxon>Metamonada</taxon>
        <taxon>Parabasalia</taxon>
        <taxon>Tritrichomonadida</taxon>
        <taxon>Tritrichomonadidae</taxon>
        <taxon>Tritrichomonas</taxon>
    </lineage>
</organism>
<evidence type="ECO:0000256" key="12">
    <source>
        <dbReference type="SAM" id="Phobius"/>
    </source>
</evidence>
<feature type="region of interest" description="Disordered" evidence="11">
    <location>
        <begin position="429"/>
        <end position="460"/>
    </location>
</feature>
<evidence type="ECO:0000256" key="9">
    <source>
        <dbReference type="ARBA" id="ARBA00048679"/>
    </source>
</evidence>
<dbReference type="PROSITE" id="PS00108">
    <property type="entry name" value="PROTEIN_KINASE_ST"/>
    <property type="match status" value="1"/>
</dbReference>
<feature type="binding site" evidence="10">
    <location>
        <position position="71"/>
    </location>
    <ligand>
        <name>ATP</name>
        <dbReference type="ChEBI" id="CHEBI:30616"/>
    </ligand>
</feature>
<dbReference type="InterPro" id="IPR000719">
    <property type="entry name" value="Prot_kinase_dom"/>
</dbReference>
<dbReference type="SUPFAM" id="SSF56112">
    <property type="entry name" value="Protein kinase-like (PK-like)"/>
    <property type="match status" value="1"/>
</dbReference>
<keyword evidence="12" id="KW-0812">Transmembrane</keyword>
<comment type="similarity">
    <text evidence="1">Belongs to the protein kinase superfamily. STE Ser/Thr protein kinase family. STE20 subfamily.</text>
</comment>
<dbReference type="InterPro" id="IPR008271">
    <property type="entry name" value="Ser/Thr_kinase_AS"/>
</dbReference>
<evidence type="ECO:0000259" key="13">
    <source>
        <dbReference type="PROSITE" id="PS50011"/>
    </source>
</evidence>
<feature type="compositionally biased region" description="Basic and acidic residues" evidence="11">
    <location>
        <begin position="1"/>
        <end position="11"/>
    </location>
</feature>
<dbReference type="Gene3D" id="1.10.510.10">
    <property type="entry name" value="Transferase(Phosphotransferase) domain 1"/>
    <property type="match status" value="1"/>
</dbReference>
<accession>A0ABR2IC92</accession>
<keyword evidence="4" id="KW-0808">Transferase</keyword>
<name>A0ABR2IC92_9EUKA</name>
<evidence type="ECO:0000313" key="14">
    <source>
        <dbReference type="EMBL" id="KAK8860673.1"/>
    </source>
</evidence>
<dbReference type="PANTHER" id="PTHR48012">
    <property type="entry name" value="STERILE20-LIKE KINASE, ISOFORM B-RELATED"/>
    <property type="match status" value="1"/>
</dbReference>
<protein>
    <recommendedName>
        <fullName evidence="2">non-specific serine/threonine protein kinase</fullName>
        <ecNumber evidence="2">2.7.11.1</ecNumber>
    </recommendedName>
</protein>
<evidence type="ECO:0000256" key="3">
    <source>
        <dbReference type="ARBA" id="ARBA00022527"/>
    </source>
</evidence>
<keyword evidence="6" id="KW-0418">Kinase</keyword>
<dbReference type="EMBL" id="JAPFFF010000018">
    <property type="protein sequence ID" value="KAK8860673.1"/>
    <property type="molecule type" value="Genomic_DNA"/>
</dbReference>
<evidence type="ECO:0000256" key="4">
    <source>
        <dbReference type="ARBA" id="ARBA00022679"/>
    </source>
</evidence>
<dbReference type="SMART" id="SM00220">
    <property type="entry name" value="S_TKc"/>
    <property type="match status" value="1"/>
</dbReference>
<feature type="compositionally biased region" description="Polar residues" evidence="11">
    <location>
        <begin position="439"/>
        <end position="456"/>
    </location>
</feature>
<comment type="catalytic activity">
    <reaction evidence="9">
        <text>L-seryl-[protein] + ATP = O-phospho-L-seryl-[protein] + ADP + H(+)</text>
        <dbReference type="Rhea" id="RHEA:17989"/>
        <dbReference type="Rhea" id="RHEA-COMP:9863"/>
        <dbReference type="Rhea" id="RHEA-COMP:11604"/>
        <dbReference type="ChEBI" id="CHEBI:15378"/>
        <dbReference type="ChEBI" id="CHEBI:29999"/>
        <dbReference type="ChEBI" id="CHEBI:30616"/>
        <dbReference type="ChEBI" id="CHEBI:83421"/>
        <dbReference type="ChEBI" id="CHEBI:456216"/>
        <dbReference type="EC" id="2.7.11.1"/>
    </reaction>
</comment>
<dbReference type="CDD" id="cd05122">
    <property type="entry name" value="PKc_STE"/>
    <property type="match status" value="1"/>
</dbReference>
<dbReference type="InterPro" id="IPR011009">
    <property type="entry name" value="Kinase-like_dom_sf"/>
</dbReference>
<dbReference type="PROSITE" id="PS50011">
    <property type="entry name" value="PROTEIN_KINASE_DOM"/>
    <property type="match status" value="1"/>
</dbReference>
<dbReference type="InterPro" id="IPR017441">
    <property type="entry name" value="Protein_kinase_ATP_BS"/>
</dbReference>
<dbReference type="PANTHER" id="PTHR48012:SF10">
    <property type="entry name" value="FI20177P1"/>
    <property type="match status" value="1"/>
</dbReference>
<comment type="caution">
    <text evidence="14">The sequence shown here is derived from an EMBL/GenBank/DDBJ whole genome shotgun (WGS) entry which is preliminary data.</text>
</comment>
<evidence type="ECO:0000256" key="10">
    <source>
        <dbReference type="PROSITE-ProRule" id="PRU10141"/>
    </source>
</evidence>
<evidence type="ECO:0000256" key="2">
    <source>
        <dbReference type="ARBA" id="ARBA00012513"/>
    </source>
</evidence>
<evidence type="ECO:0000256" key="5">
    <source>
        <dbReference type="ARBA" id="ARBA00022741"/>
    </source>
</evidence>
<comment type="catalytic activity">
    <reaction evidence="8">
        <text>L-threonyl-[protein] + ATP = O-phospho-L-threonyl-[protein] + ADP + H(+)</text>
        <dbReference type="Rhea" id="RHEA:46608"/>
        <dbReference type="Rhea" id="RHEA-COMP:11060"/>
        <dbReference type="Rhea" id="RHEA-COMP:11605"/>
        <dbReference type="ChEBI" id="CHEBI:15378"/>
        <dbReference type="ChEBI" id="CHEBI:30013"/>
        <dbReference type="ChEBI" id="CHEBI:30616"/>
        <dbReference type="ChEBI" id="CHEBI:61977"/>
        <dbReference type="ChEBI" id="CHEBI:456216"/>
        <dbReference type="EC" id="2.7.11.1"/>
    </reaction>
</comment>
<dbReference type="InterPro" id="IPR050629">
    <property type="entry name" value="STE20/SPS1-PAK"/>
</dbReference>
<evidence type="ECO:0000256" key="1">
    <source>
        <dbReference type="ARBA" id="ARBA00008874"/>
    </source>
</evidence>
<keyword evidence="12" id="KW-0472">Membrane</keyword>
<dbReference type="Pfam" id="PF00069">
    <property type="entry name" value="Pkinase"/>
    <property type="match status" value="1"/>
</dbReference>
<keyword evidence="15" id="KW-1185">Reference proteome</keyword>
<proteinExistence type="inferred from homology"/>
<evidence type="ECO:0000313" key="15">
    <source>
        <dbReference type="Proteomes" id="UP001470230"/>
    </source>
</evidence>
<gene>
    <name evidence="14" type="ORF">M9Y10_012338</name>
</gene>
<keyword evidence="12" id="KW-1133">Transmembrane helix</keyword>
<evidence type="ECO:0000256" key="11">
    <source>
        <dbReference type="SAM" id="MobiDB-lite"/>
    </source>
</evidence>
<keyword evidence="5 10" id="KW-0547">Nucleotide-binding</keyword>
<sequence length="701" mass="79109">MIQNLKQEKTDSSGASNTTPAVHMNTDFEWEYDPLVNPSSIFAKVRIIGQGSFGTVAEILHSPSMTILAGKLINQNFLENEVSKNELTKEIELLRKIESPYTIKYFGSVPLEGSLMILMEYCDRCSLRNILDARQQVLSEDQISLVMFDVLKGLETIHNDFQIAHRDIKSSNILITSNGDIKISDFGITRIFESDQSQNMTIIGSPYWMAPEVISGIPYSYEADIWSIGITAVELCEGAPPFAELDPTKAMIEITIKGFPGYRFPSMHSPEICDFISHCIETDPNKRWKIEQLLNHPFIKRSENLDKYETLQNIIEVDHTKIAANNKITTNNIIYDSINNSGFTSKTNSENYGTFVTFGESDVNSGIQSQIQSAQQNLPDGHNFVKQRIDGNSFEGMAMIMSQKFNNSNFDSFNSGSFNASMSDFGNFSDDDPFKPDNNIINNNYQASPNESTSGSPAMRNYDSMADFNLPFGESAGIDSFDFGSFQQQQQQSPNLSNDDFLSSKIEIKDNPHSSPSLISHQASYSNTIGQKSESPFSFLSASSSNFTINQTMMKKDFVYHNASTLKKRSNNMKNVPDKLFVEVSRAISPKIPFVPFSMKPQTIEKKKQPTKEKIKKNNDIDEFVDDDDSIDHKINKIRNKLSRSPPLIALTIFLFFFFIFGFEAVFPLCGLLIVVSLLLRHYKKMQNVKKEENKENPDDQ</sequence>
<keyword evidence="3" id="KW-0723">Serine/threonine-protein kinase</keyword>
<feature type="transmembrane region" description="Helical" evidence="12">
    <location>
        <begin position="648"/>
        <end position="680"/>
    </location>
</feature>
<dbReference type="EC" id="2.7.11.1" evidence="2"/>
<keyword evidence="7 10" id="KW-0067">ATP-binding</keyword>
<evidence type="ECO:0000256" key="8">
    <source>
        <dbReference type="ARBA" id="ARBA00047899"/>
    </source>
</evidence>
<evidence type="ECO:0000256" key="6">
    <source>
        <dbReference type="ARBA" id="ARBA00022777"/>
    </source>
</evidence>
<dbReference type="PROSITE" id="PS00107">
    <property type="entry name" value="PROTEIN_KINASE_ATP"/>
    <property type="match status" value="1"/>
</dbReference>
<reference evidence="14 15" key="1">
    <citation type="submission" date="2024-04" db="EMBL/GenBank/DDBJ databases">
        <title>Tritrichomonas musculus Genome.</title>
        <authorList>
            <person name="Alves-Ferreira E."/>
            <person name="Grigg M."/>
            <person name="Lorenzi H."/>
            <person name="Galac M."/>
        </authorList>
    </citation>
    <scope>NUCLEOTIDE SEQUENCE [LARGE SCALE GENOMIC DNA]</scope>
    <source>
        <strain evidence="14 15">EAF2021</strain>
    </source>
</reference>
<evidence type="ECO:0000256" key="7">
    <source>
        <dbReference type="ARBA" id="ARBA00022840"/>
    </source>
</evidence>
<feature type="region of interest" description="Disordered" evidence="11">
    <location>
        <begin position="1"/>
        <end position="20"/>
    </location>
</feature>